<dbReference type="Gene3D" id="1.10.1240.20">
    <property type="entry name" value="Lytic transglycosylase, superhelical linker domain"/>
    <property type="match status" value="1"/>
</dbReference>
<dbReference type="Pfam" id="PF01464">
    <property type="entry name" value="SLT"/>
    <property type="match status" value="1"/>
</dbReference>
<evidence type="ECO:0000259" key="4">
    <source>
        <dbReference type="Pfam" id="PF01464"/>
    </source>
</evidence>
<comment type="similarity">
    <text evidence="1">Belongs to the transglycosylase Slt family.</text>
</comment>
<dbReference type="InterPro" id="IPR037061">
    <property type="entry name" value="Lytic_TGlycoase_superhlx_L_sf"/>
</dbReference>
<feature type="domain" description="Lytic transglycosylase superhelical linker" evidence="5">
    <location>
        <begin position="424"/>
        <end position="490"/>
    </location>
</feature>
<feature type="domain" description="Transglycosylase SLT" evidence="4">
    <location>
        <begin position="502"/>
        <end position="614"/>
    </location>
</feature>
<dbReference type="InterPro" id="IPR023346">
    <property type="entry name" value="Lysozyme-like_dom_sf"/>
</dbReference>
<dbReference type="SUPFAM" id="SSF48435">
    <property type="entry name" value="Bacterial muramidases"/>
    <property type="match status" value="1"/>
</dbReference>
<dbReference type="Proteomes" id="UP001150830">
    <property type="component" value="Unassembled WGS sequence"/>
</dbReference>
<dbReference type="GO" id="GO:0042597">
    <property type="term" value="C:periplasmic space"/>
    <property type="evidence" value="ECO:0007669"/>
    <property type="project" value="InterPro"/>
</dbReference>
<sequence length="673" mass="75046">MSVSLKTSMKAVNILASLLITLGSLSPVAEAAETSVVITRPAPSKDSQAFLDAEKKLQTAQYAEIPALIAPLQQYALYPHLQYQAFQRFPEYLTQQQINQFLDAYPLFPKRTYLQQMWLKQLSKNNRWAEWLVAYERLPVKADAVQCDLGRAYLETGKQQQGMALAQTLWTVGKSQVSQCDPLFEKWVAAGNPSAEVATRRYWLAVLAGETRLAAYLHRFMTANVLAAATAYENLQANPEQVPTANLALFPEDARQQLIKKAFEGMARQNPATAAERWLGYRSSLPATSPLIAQLDVYIGRRLVAATADNAPALLQKIDPEYRYSDITEAQLVQALAANPVQWTLIQTLIGRLPDTLQTSDRWLYWYARAGDMLTPGNTSLDEIWAKVAQSRSFYGFMAASRQNLPYSLNDQPPKEDPLILASLQQNAAIQRAREWLVLNRKAEAAREWNSARASFNAAQREQLAAISFGWGWYHQAIMDAVNQQQWNYLNVRFPKEYSGIFAAEAGRNSIDATWATAIARQESAFREEVVSSAGARGLMQLMPATAKATASKHGLPLGGMDQLFVPQTNIALGTAYLSEMYNRFSQNRAFASAAYNAGPSRVDQWLKARGHLPLDAWIETIPFTETRNYVQNVLSFRVIYGQRAGQPVDMLAPNEQLLLTGPVSPQTAVVVP</sequence>
<dbReference type="RefSeq" id="WP_283174830.1">
    <property type="nucleotide sequence ID" value="NZ_JAPNOA010000056.1"/>
</dbReference>
<feature type="signal peptide" evidence="3">
    <location>
        <begin position="1"/>
        <end position="31"/>
    </location>
</feature>
<keyword evidence="7" id="KW-1185">Reference proteome</keyword>
<dbReference type="InterPro" id="IPR012289">
    <property type="entry name" value="Lytic_TGlycosylase_superhlx_L"/>
</dbReference>
<dbReference type="PANTHER" id="PTHR37423">
    <property type="entry name" value="SOLUBLE LYTIC MUREIN TRANSGLYCOSYLASE-RELATED"/>
    <property type="match status" value="1"/>
</dbReference>
<dbReference type="PANTHER" id="PTHR37423:SF5">
    <property type="entry name" value="SOLUBLE LYTIC MUREIN TRANSGLYCOSYLASE"/>
    <property type="match status" value="1"/>
</dbReference>
<evidence type="ECO:0000256" key="2">
    <source>
        <dbReference type="ARBA" id="ARBA00022729"/>
    </source>
</evidence>
<evidence type="ECO:0000256" key="1">
    <source>
        <dbReference type="ARBA" id="ARBA00007734"/>
    </source>
</evidence>
<evidence type="ECO:0000256" key="3">
    <source>
        <dbReference type="SAM" id="SignalP"/>
    </source>
</evidence>
<gene>
    <name evidence="6" type="ORF">OUO13_15680</name>
</gene>
<dbReference type="InterPro" id="IPR008939">
    <property type="entry name" value="Lytic_TGlycosylase_superhlx_U"/>
</dbReference>
<evidence type="ECO:0000313" key="7">
    <source>
        <dbReference type="Proteomes" id="UP001150830"/>
    </source>
</evidence>
<comment type="caution">
    <text evidence="6">The sequence shown here is derived from an EMBL/GenBank/DDBJ whole genome shotgun (WGS) entry which is preliminary data.</text>
</comment>
<protein>
    <submittedName>
        <fullName evidence="6">Transglycosylase SLT domain-containing protein</fullName>
    </submittedName>
</protein>
<proteinExistence type="inferred from homology"/>
<dbReference type="GO" id="GO:0004553">
    <property type="term" value="F:hydrolase activity, hydrolyzing O-glycosyl compounds"/>
    <property type="evidence" value="ECO:0007669"/>
    <property type="project" value="InterPro"/>
</dbReference>
<dbReference type="InterPro" id="IPR008258">
    <property type="entry name" value="Transglycosylase_SLT_dom_1"/>
</dbReference>
<dbReference type="AlphaFoldDB" id="A0A9X3EPT6"/>
<evidence type="ECO:0000259" key="5">
    <source>
        <dbReference type="Pfam" id="PF14718"/>
    </source>
</evidence>
<feature type="chain" id="PRO_5040722584" evidence="3">
    <location>
        <begin position="32"/>
        <end position="673"/>
    </location>
</feature>
<dbReference type="SUPFAM" id="SSF53955">
    <property type="entry name" value="Lysozyme-like"/>
    <property type="match status" value="1"/>
</dbReference>
<dbReference type="EMBL" id="JAPNOA010000056">
    <property type="protein sequence ID" value="MCY0966628.1"/>
    <property type="molecule type" value="Genomic_DNA"/>
</dbReference>
<dbReference type="CDD" id="cd13401">
    <property type="entry name" value="Slt70-like"/>
    <property type="match status" value="1"/>
</dbReference>
<accession>A0A9X3EPT6</accession>
<dbReference type="Gene3D" id="1.10.530.10">
    <property type="match status" value="1"/>
</dbReference>
<dbReference type="Pfam" id="PF14718">
    <property type="entry name" value="SLT_L"/>
    <property type="match status" value="1"/>
</dbReference>
<keyword evidence="2 3" id="KW-0732">Signal</keyword>
<organism evidence="6 7">
    <name type="scientific">Parathalassolituus penaei</name>
    <dbReference type="NCBI Taxonomy" id="2997323"/>
    <lineage>
        <taxon>Bacteria</taxon>
        <taxon>Pseudomonadati</taxon>
        <taxon>Pseudomonadota</taxon>
        <taxon>Gammaproteobacteria</taxon>
        <taxon>Oceanospirillales</taxon>
        <taxon>Oceanospirillaceae</taxon>
        <taxon>Parathalassolituus</taxon>
    </lineage>
</organism>
<name>A0A9X3EPT6_9GAMM</name>
<dbReference type="Gene3D" id="1.25.20.10">
    <property type="entry name" value="Bacterial muramidases"/>
    <property type="match status" value="1"/>
</dbReference>
<evidence type="ECO:0000313" key="6">
    <source>
        <dbReference type="EMBL" id="MCY0966628.1"/>
    </source>
</evidence>
<reference evidence="6" key="1">
    <citation type="submission" date="2022-11" db="EMBL/GenBank/DDBJ databases">
        <title>Parathalassolutuus dongxingensis gen. nov., sp. nov., a novel member of family Oceanospirillaceae isolated from a coastal shrimp pond in Guangxi, China.</title>
        <authorList>
            <person name="Chen H."/>
        </authorList>
    </citation>
    <scope>NUCLEOTIDE SEQUENCE</scope>
    <source>
        <strain evidence="6">G-43</strain>
    </source>
</reference>